<protein>
    <submittedName>
        <fullName evidence="2">DUF904 domain-containing protein</fullName>
    </submittedName>
</protein>
<dbReference type="EMBL" id="SPVF01000026">
    <property type="protein sequence ID" value="TFW29086.1"/>
    <property type="molecule type" value="Genomic_DNA"/>
</dbReference>
<proteinExistence type="predicted"/>
<evidence type="ECO:0000256" key="1">
    <source>
        <dbReference type="SAM" id="Coils"/>
    </source>
</evidence>
<sequence length="83" mass="8999">MISEFKDLSDKIDRLAALAQTLRRENAELRLENARLAGTNEAYMERLSRAQQRIEALMTLLPEAPAATTAVTTAAPSDAGPTA</sequence>
<dbReference type="OrthoDB" id="9135331at2"/>
<dbReference type="Gene3D" id="1.20.5.340">
    <property type="match status" value="1"/>
</dbReference>
<accession>A0A4Y9SWH4</accession>
<comment type="caution">
    <text evidence="2">The sequence shown here is derived from an EMBL/GenBank/DDBJ whole genome shotgun (WGS) entry which is preliminary data.</text>
</comment>
<organism evidence="2 3">
    <name type="scientific">Zemynaea arenosa</name>
    <dbReference type="NCBI Taxonomy" id="2561931"/>
    <lineage>
        <taxon>Bacteria</taxon>
        <taxon>Pseudomonadati</taxon>
        <taxon>Pseudomonadota</taxon>
        <taxon>Betaproteobacteria</taxon>
        <taxon>Burkholderiales</taxon>
        <taxon>Oxalobacteraceae</taxon>
        <taxon>Telluria group</taxon>
        <taxon>Zemynaea</taxon>
    </lineage>
</organism>
<reference evidence="2 3" key="1">
    <citation type="submission" date="2019-03" db="EMBL/GenBank/DDBJ databases">
        <title>Draft Genome Sequence of Massilia arenosa sp. nov., a Novel Massilia Species Isolated from a Sandy-loam Maize Soil.</title>
        <authorList>
            <person name="Raths R."/>
            <person name="Peta V."/>
            <person name="Bucking H."/>
        </authorList>
    </citation>
    <scope>NUCLEOTIDE SEQUENCE [LARGE SCALE GENOMIC DNA]</scope>
    <source>
        <strain evidence="2 3">MC02</strain>
    </source>
</reference>
<dbReference type="AlphaFoldDB" id="A0A4Y9SWH4"/>
<keyword evidence="1" id="KW-0175">Coiled coil</keyword>
<dbReference type="Proteomes" id="UP000298438">
    <property type="component" value="Unassembled WGS sequence"/>
</dbReference>
<gene>
    <name evidence="2" type="ORF">E4L96_01805</name>
</gene>
<evidence type="ECO:0000313" key="3">
    <source>
        <dbReference type="Proteomes" id="UP000298438"/>
    </source>
</evidence>
<name>A0A4Y9SWH4_9BURK</name>
<keyword evidence="3" id="KW-1185">Reference proteome</keyword>
<dbReference type="RefSeq" id="WP_135205534.1">
    <property type="nucleotide sequence ID" value="NZ_SPVF01000026.1"/>
</dbReference>
<evidence type="ECO:0000313" key="2">
    <source>
        <dbReference type="EMBL" id="TFW29086.1"/>
    </source>
</evidence>
<feature type="coiled-coil region" evidence="1">
    <location>
        <begin position="5"/>
        <end position="60"/>
    </location>
</feature>